<dbReference type="InterPro" id="IPR009729">
    <property type="entry name" value="Gal-3-0_sulfotransfrase"/>
</dbReference>
<dbReference type="EMBL" id="CM000632">
    <property type="protein sequence ID" value="EEC43056.1"/>
    <property type="molecule type" value="Genomic_DNA"/>
</dbReference>
<comment type="subcellular location">
    <subcellularLocation>
        <location evidence="1">Golgi apparatus membrane</location>
        <topology evidence="1">Single-pass type II membrane protein</topology>
    </subcellularLocation>
</comment>
<dbReference type="HOGENOM" id="CLU_050614_0_0_1"/>
<proteinExistence type="inferred from homology"/>
<dbReference type="Proteomes" id="UP000000759">
    <property type="component" value="Chromosome 30"/>
</dbReference>
<comment type="similarity">
    <text evidence="2">Belongs to the galactose-3-O-sulfotransferase family.</text>
</comment>
<keyword evidence="6 10" id="KW-1133">Transmembrane helix</keyword>
<keyword evidence="5" id="KW-0735">Signal-anchor</keyword>
<evidence type="ECO:0000256" key="7">
    <source>
        <dbReference type="ARBA" id="ARBA00023034"/>
    </source>
</evidence>
<evidence type="ECO:0000256" key="4">
    <source>
        <dbReference type="ARBA" id="ARBA00022692"/>
    </source>
</evidence>
<dbReference type="RefSeq" id="XP_002185387.1">
    <property type="nucleotide sequence ID" value="XM_002185351.1"/>
</dbReference>
<dbReference type="GO" id="GO:0001733">
    <property type="term" value="F:galactosylceramide sulfotransferase activity"/>
    <property type="evidence" value="ECO:0007669"/>
    <property type="project" value="InterPro"/>
</dbReference>
<keyword evidence="12" id="KW-1185">Reference proteome</keyword>
<dbReference type="AlphaFoldDB" id="B7GE73"/>
<dbReference type="PANTHER" id="PTHR14647">
    <property type="entry name" value="GALACTOSE-3-O-SULFOTRANSFERASE"/>
    <property type="match status" value="1"/>
</dbReference>
<dbReference type="PaxDb" id="2850-Phatr50468"/>
<protein>
    <submittedName>
        <fullName evidence="11">Uncharacterized protein</fullName>
    </submittedName>
</protein>
<dbReference type="KEGG" id="pti:PHATRDRAFT_50468"/>
<evidence type="ECO:0000256" key="9">
    <source>
        <dbReference type="ARBA" id="ARBA00023180"/>
    </source>
</evidence>
<evidence type="ECO:0000256" key="2">
    <source>
        <dbReference type="ARBA" id="ARBA00008124"/>
    </source>
</evidence>
<reference evidence="11 12" key="1">
    <citation type="journal article" date="2008" name="Nature">
        <title>The Phaeodactylum genome reveals the evolutionary history of diatom genomes.</title>
        <authorList>
            <person name="Bowler C."/>
            <person name="Allen A.E."/>
            <person name="Badger J.H."/>
            <person name="Grimwood J."/>
            <person name="Jabbari K."/>
            <person name="Kuo A."/>
            <person name="Maheswari U."/>
            <person name="Martens C."/>
            <person name="Maumus F."/>
            <person name="Otillar R.P."/>
            <person name="Rayko E."/>
            <person name="Salamov A."/>
            <person name="Vandepoele K."/>
            <person name="Beszteri B."/>
            <person name="Gruber A."/>
            <person name="Heijde M."/>
            <person name="Katinka M."/>
            <person name="Mock T."/>
            <person name="Valentin K."/>
            <person name="Verret F."/>
            <person name="Berges J.A."/>
            <person name="Brownlee C."/>
            <person name="Cadoret J.P."/>
            <person name="Chiovitti A."/>
            <person name="Choi C.J."/>
            <person name="Coesel S."/>
            <person name="De Martino A."/>
            <person name="Detter J.C."/>
            <person name="Durkin C."/>
            <person name="Falciatore A."/>
            <person name="Fournet J."/>
            <person name="Haruta M."/>
            <person name="Huysman M.J."/>
            <person name="Jenkins B.D."/>
            <person name="Jiroutova K."/>
            <person name="Jorgensen R.E."/>
            <person name="Joubert Y."/>
            <person name="Kaplan A."/>
            <person name="Kroger N."/>
            <person name="Kroth P.G."/>
            <person name="La Roche J."/>
            <person name="Lindquist E."/>
            <person name="Lommer M."/>
            <person name="Martin-Jezequel V."/>
            <person name="Lopez P.J."/>
            <person name="Lucas S."/>
            <person name="Mangogna M."/>
            <person name="McGinnis K."/>
            <person name="Medlin L.K."/>
            <person name="Montsant A."/>
            <person name="Oudot-Le Secq M.P."/>
            <person name="Napoli C."/>
            <person name="Obornik M."/>
            <person name="Parker M.S."/>
            <person name="Petit J.L."/>
            <person name="Porcel B.M."/>
            <person name="Poulsen N."/>
            <person name="Robison M."/>
            <person name="Rychlewski L."/>
            <person name="Rynearson T.A."/>
            <person name="Schmutz J."/>
            <person name="Shapiro H."/>
            <person name="Siaut M."/>
            <person name="Stanley M."/>
            <person name="Sussman M.R."/>
            <person name="Taylor A.R."/>
            <person name="Vardi A."/>
            <person name="von Dassow P."/>
            <person name="Vyverman W."/>
            <person name="Willis A."/>
            <person name="Wyrwicz L.S."/>
            <person name="Rokhsar D.S."/>
            <person name="Weissenbach J."/>
            <person name="Armbrust E.V."/>
            <person name="Green B.R."/>
            <person name="Van de Peer Y."/>
            <person name="Grigoriev I.V."/>
        </authorList>
    </citation>
    <scope>NUCLEOTIDE SEQUENCE [LARGE SCALE GENOMIC DNA]</scope>
    <source>
        <strain evidence="11 12">CCAP 1055/1</strain>
    </source>
</reference>
<sequence>MARISLTRRPRETRKLCNSNGVWVVKVTPCVAISLVGLIVLCLIVSGLSWWNTSYPTLEYEFSHCATNRIRRSKRSVASQPSAPSIALVDRDADERSLVQPRAFSSWPRQRPLPCPPQFELQEGGELREGFLYLRPFKAASTTTQSVHLRVARNVASRQTESQPRPPFCQVSAGHGPQPYPAVSMFGSRNRQRSFLWSVIRDPTDRAVSQFFYNKVFRQEKAATAENLVADLSTDTGTNRPKNYYIRSLALTEFRTDVDDPVAFVNAILDDYDFIGTAERLDESLVVFQMLLRLPLADILHVDSKISGNRTGSRKIPPYTLVSHPTGCVYTGGSKTVTRDMRDYLEGRAWNDLIRYEQILYNAVNASLDSTIEALGRRKFEENLARYRKATERVQNECSTRIRLPCDAEGELVEHTDCMLKDMGCGMDCLDRVATEMGLW</sequence>
<evidence type="ECO:0000256" key="10">
    <source>
        <dbReference type="SAM" id="Phobius"/>
    </source>
</evidence>
<evidence type="ECO:0000256" key="3">
    <source>
        <dbReference type="ARBA" id="ARBA00022679"/>
    </source>
</evidence>
<keyword evidence="4 10" id="KW-0812">Transmembrane</keyword>
<gene>
    <name evidence="11" type="ORF">PHATRDRAFT_50468</name>
</gene>
<evidence type="ECO:0000256" key="1">
    <source>
        <dbReference type="ARBA" id="ARBA00004323"/>
    </source>
</evidence>
<feature type="transmembrane region" description="Helical" evidence="10">
    <location>
        <begin position="21"/>
        <end position="51"/>
    </location>
</feature>
<dbReference type="GeneID" id="7199268"/>
<organism evidence="11 12">
    <name type="scientific">Phaeodactylum tricornutum (strain CCAP 1055/1)</name>
    <dbReference type="NCBI Taxonomy" id="556484"/>
    <lineage>
        <taxon>Eukaryota</taxon>
        <taxon>Sar</taxon>
        <taxon>Stramenopiles</taxon>
        <taxon>Ochrophyta</taxon>
        <taxon>Bacillariophyta</taxon>
        <taxon>Bacillariophyceae</taxon>
        <taxon>Bacillariophycidae</taxon>
        <taxon>Naviculales</taxon>
        <taxon>Phaeodactylaceae</taxon>
        <taxon>Phaeodactylum</taxon>
    </lineage>
</organism>
<evidence type="ECO:0000256" key="5">
    <source>
        <dbReference type="ARBA" id="ARBA00022968"/>
    </source>
</evidence>
<evidence type="ECO:0000256" key="6">
    <source>
        <dbReference type="ARBA" id="ARBA00022989"/>
    </source>
</evidence>
<evidence type="ECO:0000313" key="12">
    <source>
        <dbReference type="Proteomes" id="UP000000759"/>
    </source>
</evidence>
<accession>B7GE73</accession>
<dbReference type="InParanoid" id="B7GE73"/>
<name>B7GE73_PHATC</name>
<dbReference type="OrthoDB" id="42904at2759"/>
<dbReference type="GO" id="GO:0000139">
    <property type="term" value="C:Golgi membrane"/>
    <property type="evidence" value="ECO:0007669"/>
    <property type="project" value="UniProtKB-SubCell"/>
</dbReference>
<evidence type="ECO:0000256" key="8">
    <source>
        <dbReference type="ARBA" id="ARBA00023136"/>
    </source>
</evidence>
<dbReference type="PANTHER" id="PTHR14647:SF87">
    <property type="entry name" value="PUTATIVE-RELATED"/>
    <property type="match status" value="1"/>
</dbReference>
<keyword evidence="8 10" id="KW-0472">Membrane</keyword>
<dbReference type="eggNOG" id="ENOG502SDUK">
    <property type="taxonomic scope" value="Eukaryota"/>
</dbReference>
<reference evidence="12" key="2">
    <citation type="submission" date="2008-08" db="EMBL/GenBank/DDBJ databases">
        <authorList>
            <consortium name="Diatom Consortium"/>
            <person name="Grigoriev I."/>
            <person name="Grimwood J."/>
            <person name="Kuo A."/>
            <person name="Otillar R.P."/>
            <person name="Salamov A."/>
            <person name="Detter J.C."/>
            <person name="Lindquist E."/>
            <person name="Shapiro H."/>
            <person name="Lucas S."/>
            <person name="Glavina del Rio T."/>
            <person name="Pitluck S."/>
            <person name="Rokhsar D."/>
            <person name="Bowler C."/>
        </authorList>
    </citation>
    <scope>GENOME REANNOTATION</scope>
    <source>
        <strain evidence="12">CCAP 1055/1</strain>
    </source>
</reference>
<dbReference type="Gene3D" id="3.40.50.300">
    <property type="entry name" value="P-loop containing nucleotide triphosphate hydrolases"/>
    <property type="match status" value="1"/>
</dbReference>
<dbReference type="InterPro" id="IPR027417">
    <property type="entry name" value="P-loop_NTPase"/>
</dbReference>
<keyword evidence="9" id="KW-0325">Glycoprotein</keyword>
<evidence type="ECO:0000313" key="11">
    <source>
        <dbReference type="EMBL" id="EEC43056.1"/>
    </source>
</evidence>
<dbReference type="GO" id="GO:0009247">
    <property type="term" value="P:glycolipid biosynthetic process"/>
    <property type="evidence" value="ECO:0007669"/>
    <property type="project" value="InterPro"/>
</dbReference>
<keyword evidence="7" id="KW-0333">Golgi apparatus</keyword>
<keyword evidence="3" id="KW-0808">Transferase</keyword>